<evidence type="ECO:0000256" key="1">
    <source>
        <dbReference type="ARBA" id="ARBA00004533"/>
    </source>
</evidence>
<reference evidence="7 8" key="1">
    <citation type="submission" date="2016-10" db="EMBL/GenBank/DDBJ databases">
        <authorList>
            <person name="de Groot N.N."/>
        </authorList>
    </citation>
    <scope>NUCLEOTIDE SEQUENCE [LARGE SCALE GENOMIC DNA]</scope>
    <source>
        <strain evidence="7 8">DSM 27842</strain>
    </source>
</reference>
<dbReference type="CDD" id="cd07984">
    <property type="entry name" value="LPLAT_LABLAT-like"/>
    <property type="match status" value="1"/>
</dbReference>
<proteinExistence type="predicted"/>
<keyword evidence="5" id="KW-0472">Membrane</keyword>
<dbReference type="Pfam" id="PF03279">
    <property type="entry name" value="Lip_A_acyltrans"/>
    <property type="match status" value="1"/>
</dbReference>
<dbReference type="PANTHER" id="PTHR30606:SF10">
    <property type="entry name" value="PHOSPHATIDYLINOSITOL MANNOSIDE ACYLTRANSFERASE"/>
    <property type="match status" value="1"/>
</dbReference>
<evidence type="ECO:0000256" key="5">
    <source>
        <dbReference type="ARBA" id="ARBA00023136"/>
    </source>
</evidence>
<dbReference type="PANTHER" id="PTHR30606">
    <property type="entry name" value="LIPID A BIOSYNTHESIS LAUROYL ACYLTRANSFERASE"/>
    <property type="match status" value="1"/>
</dbReference>
<dbReference type="GO" id="GO:0009247">
    <property type="term" value="P:glycolipid biosynthetic process"/>
    <property type="evidence" value="ECO:0007669"/>
    <property type="project" value="UniProtKB-ARBA"/>
</dbReference>
<gene>
    <name evidence="7" type="ORF">SAMN04490248_11576</name>
</gene>
<protein>
    <submittedName>
        <fullName evidence="7">KDO2-lipid IV(A) lauroyltransferase</fullName>
    </submittedName>
</protein>
<keyword evidence="3" id="KW-0997">Cell inner membrane</keyword>
<name>A0A1H8TFR0_9RHOB</name>
<dbReference type="Proteomes" id="UP000198893">
    <property type="component" value="Unassembled WGS sequence"/>
</dbReference>
<evidence type="ECO:0000313" key="7">
    <source>
        <dbReference type="EMBL" id="SEO89920.1"/>
    </source>
</evidence>
<keyword evidence="8" id="KW-1185">Reference proteome</keyword>
<keyword evidence="2" id="KW-1003">Cell membrane</keyword>
<dbReference type="RefSeq" id="WP_093119035.1">
    <property type="nucleotide sequence ID" value="NZ_FODS01000015.1"/>
</dbReference>
<evidence type="ECO:0000256" key="6">
    <source>
        <dbReference type="ARBA" id="ARBA00023315"/>
    </source>
</evidence>
<sequence length="291" mass="32824">MISDFFASLWHRAQYIPLWSALSATRLRSLDHRARLFGGMVGLAMRWFPPARWRFDREVLRVFPDMPRGQRAALRREMGRNMGRTLFEILRSAEFQSRPDRFHVSGPGLAALERARAAGKGAIVVSGHFGQWDAVRAVLKARGMETGAVYRKQKNRFYQRGFLAGIEEGGRPVIATGRSGTMELVRHLRRGGFLAIMLDEKYAEGERVPFLGLPALTSTAPAALALKYDLPLVPAYGTRRPDGSEFDVEFEAPIPHSDPLTMTKAVNDSLSARILENPGQWYWLLRRWDGA</sequence>
<dbReference type="GO" id="GO:0005886">
    <property type="term" value="C:plasma membrane"/>
    <property type="evidence" value="ECO:0007669"/>
    <property type="project" value="UniProtKB-SubCell"/>
</dbReference>
<dbReference type="EMBL" id="FODS01000015">
    <property type="protein sequence ID" value="SEO89920.1"/>
    <property type="molecule type" value="Genomic_DNA"/>
</dbReference>
<keyword evidence="4 7" id="KW-0808">Transferase</keyword>
<evidence type="ECO:0000256" key="2">
    <source>
        <dbReference type="ARBA" id="ARBA00022475"/>
    </source>
</evidence>
<evidence type="ECO:0000256" key="3">
    <source>
        <dbReference type="ARBA" id="ARBA00022519"/>
    </source>
</evidence>
<dbReference type="STRING" id="569882.SAMN04490248_11576"/>
<dbReference type="OrthoDB" id="9801955at2"/>
<keyword evidence="6" id="KW-0012">Acyltransferase</keyword>
<dbReference type="GO" id="GO:0016746">
    <property type="term" value="F:acyltransferase activity"/>
    <property type="evidence" value="ECO:0007669"/>
    <property type="project" value="UniProtKB-KW"/>
</dbReference>
<comment type="subcellular location">
    <subcellularLocation>
        <location evidence="1">Cell inner membrane</location>
    </subcellularLocation>
</comment>
<dbReference type="InterPro" id="IPR004960">
    <property type="entry name" value="LipA_acyltrans"/>
</dbReference>
<evidence type="ECO:0000313" key="8">
    <source>
        <dbReference type="Proteomes" id="UP000198893"/>
    </source>
</evidence>
<organism evidence="7 8">
    <name type="scientific">Salinihabitans flavidus</name>
    <dbReference type="NCBI Taxonomy" id="569882"/>
    <lineage>
        <taxon>Bacteria</taxon>
        <taxon>Pseudomonadati</taxon>
        <taxon>Pseudomonadota</taxon>
        <taxon>Alphaproteobacteria</taxon>
        <taxon>Rhodobacterales</taxon>
        <taxon>Roseobacteraceae</taxon>
        <taxon>Salinihabitans</taxon>
    </lineage>
</organism>
<accession>A0A1H8TFR0</accession>
<dbReference type="AlphaFoldDB" id="A0A1H8TFR0"/>
<evidence type="ECO:0000256" key="4">
    <source>
        <dbReference type="ARBA" id="ARBA00022679"/>
    </source>
</evidence>